<dbReference type="InterPro" id="IPR005490">
    <property type="entry name" value="LD_TPept_cat_dom"/>
</dbReference>
<name>A0AAW5QDK9_9ACTN</name>
<dbReference type="InterPro" id="IPR050979">
    <property type="entry name" value="LD-transpeptidase"/>
</dbReference>
<dbReference type="GO" id="GO:0008360">
    <property type="term" value="P:regulation of cell shape"/>
    <property type="evidence" value="ECO:0007669"/>
    <property type="project" value="UniProtKB-UniRule"/>
</dbReference>
<dbReference type="SUPFAM" id="SSF141523">
    <property type="entry name" value="L,D-transpeptidase catalytic domain-like"/>
    <property type="match status" value="1"/>
</dbReference>
<proteinExistence type="predicted"/>
<feature type="region of interest" description="Disordered" evidence="7">
    <location>
        <begin position="126"/>
        <end position="145"/>
    </location>
</feature>
<dbReference type="CDD" id="cd16913">
    <property type="entry name" value="YkuD_like"/>
    <property type="match status" value="1"/>
</dbReference>
<dbReference type="PANTHER" id="PTHR30582:SF33">
    <property type="entry name" value="EXPORTED PROTEIN"/>
    <property type="match status" value="1"/>
</dbReference>
<dbReference type="RefSeq" id="WP_109149140.1">
    <property type="nucleotide sequence ID" value="NZ_JAFFGT010000003.1"/>
</dbReference>
<evidence type="ECO:0000259" key="9">
    <source>
        <dbReference type="PROSITE" id="PS52029"/>
    </source>
</evidence>
<evidence type="ECO:0000256" key="1">
    <source>
        <dbReference type="ARBA" id="ARBA00004752"/>
    </source>
</evidence>
<feature type="chain" id="PRO_5044026059" evidence="8">
    <location>
        <begin position="28"/>
        <end position="254"/>
    </location>
</feature>
<evidence type="ECO:0000256" key="7">
    <source>
        <dbReference type="SAM" id="MobiDB-lite"/>
    </source>
</evidence>
<dbReference type="Proteomes" id="UP001206890">
    <property type="component" value="Unassembled WGS sequence"/>
</dbReference>
<organism evidence="10 11">
    <name type="scientific">Dietzia cinnamea</name>
    <dbReference type="NCBI Taxonomy" id="321318"/>
    <lineage>
        <taxon>Bacteria</taxon>
        <taxon>Bacillati</taxon>
        <taxon>Actinomycetota</taxon>
        <taxon>Actinomycetes</taxon>
        <taxon>Mycobacteriales</taxon>
        <taxon>Dietziaceae</taxon>
        <taxon>Dietzia</taxon>
    </lineage>
</organism>
<evidence type="ECO:0000313" key="10">
    <source>
        <dbReference type="EMBL" id="MCT2119086.1"/>
    </source>
</evidence>
<dbReference type="EMBL" id="JALXTC010000103">
    <property type="protein sequence ID" value="MCT2119086.1"/>
    <property type="molecule type" value="Genomic_DNA"/>
</dbReference>
<gene>
    <name evidence="10" type="ORF">M3D93_15240</name>
</gene>
<reference evidence="10" key="1">
    <citation type="submission" date="2022-04" db="EMBL/GenBank/DDBJ databases">
        <title>Human microbiome associated bacterial genomes.</title>
        <authorList>
            <person name="Sandstrom S."/>
            <person name="Salamzade R."/>
            <person name="Kalan L.R."/>
        </authorList>
    </citation>
    <scope>NUCLEOTIDE SEQUENCE</scope>
    <source>
        <strain evidence="10">P3-SID1762</strain>
    </source>
</reference>
<keyword evidence="4 6" id="KW-0573">Peptidoglycan synthesis</keyword>
<comment type="caution">
    <text evidence="10">The sequence shown here is derived from an EMBL/GenBank/DDBJ whole genome shotgun (WGS) entry which is preliminary data.</text>
</comment>
<feature type="signal peptide" evidence="8">
    <location>
        <begin position="1"/>
        <end position="27"/>
    </location>
</feature>
<keyword evidence="3 6" id="KW-0133">Cell shape</keyword>
<feature type="domain" description="L,D-TPase catalytic" evidence="9">
    <location>
        <begin position="147"/>
        <end position="254"/>
    </location>
</feature>
<accession>A0AAW5QDK9</accession>
<dbReference type="GO" id="GO:0071972">
    <property type="term" value="F:peptidoglycan L,D-transpeptidase activity"/>
    <property type="evidence" value="ECO:0007669"/>
    <property type="project" value="TreeGrafter"/>
</dbReference>
<keyword evidence="2" id="KW-0808">Transferase</keyword>
<evidence type="ECO:0000256" key="4">
    <source>
        <dbReference type="ARBA" id="ARBA00022984"/>
    </source>
</evidence>
<dbReference type="PROSITE" id="PS52029">
    <property type="entry name" value="LD_TPASE"/>
    <property type="match status" value="1"/>
</dbReference>
<evidence type="ECO:0000256" key="2">
    <source>
        <dbReference type="ARBA" id="ARBA00022679"/>
    </source>
</evidence>
<keyword evidence="8" id="KW-0732">Signal</keyword>
<dbReference type="GO" id="GO:0005576">
    <property type="term" value="C:extracellular region"/>
    <property type="evidence" value="ECO:0007669"/>
    <property type="project" value="TreeGrafter"/>
</dbReference>
<dbReference type="GO" id="GO:0018104">
    <property type="term" value="P:peptidoglycan-protein cross-linking"/>
    <property type="evidence" value="ECO:0007669"/>
    <property type="project" value="TreeGrafter"/>
</dbReference>
<sequence length="254" mass="26112">MSSRRTGRTPLAVLAAASLIGAAAAGAVTGSSPGTPTATGADATTDAPADAHAGDARPAAVTVTDPPPRPAAVDSRLVTSVAREVLSEQGLDPGLTDVSLIARDVLAAGPVDAADAHRLTLETLLGDGPGPPAATDAPAPPQCPPSARACVDVDGKRAWMVDAGRVTYGPVPVTTGKPGYETTRGTHHVLRHVRHDHSRLFDSPMPYSTYFTVGGMAFHQGRLDEPSHGCVHLGRHAAAHFFDHLRVGDEVVAF</sequence>
<protein>
    <submittedName>
        <fullName evidence="10">L,D-transpeptidase</fullName>
    </submittedName>
</protein>
<dbReference type="GO" id="GO:0016740">
    <property type="term" value="F:transferase activity"/>
    <property type="evidence" value="ECO:0007669"/>
    <property type="project" value="UniProtKB-KW"/>
</dbReference>
<keyword evidence="5 6" id="KW-0961">Cell wall biogenesis/degradation</keyword>
<feature type="region of interest" description="Disordered" evidence="7">
    <location>
        <begin position="26"/>
        <end position="74"/>
    </location>
</feature>
<feature type="active site" description="Nucleophile" evidence="6">
    <location>
        <position position="230"/>
    </location>
</feature>
<evidence type="ECO:0000256" key="6">
    <source>
        <dbReference type="PROSITE-ProRule" id="PRU01373"/>
    </source>
</evidence>
<dbReference type="InterPro" id="IPR038063">
    <property type="entry name" value="Transpep_catalytic_dom"/>
</dbReference>
<dbReference type="Gene3D" id="2.40.440.10">
    <property type="entry name" value="L,D-transpeptidase catalytic domain-like"/>
    <property type="match status" value="1"/>
</dbReference>
<dbReference type="AlphaFoldDB" id="A0AAW5QDK9"/>
<comment type="pathway">
    <text evidence="1 6">Cell wall biogenesis; peptidoglycan biosynthesis.</text>
</comment>
<dbReference type="PANTHER" id="PTHR30582">
    <property type="entry name" value="L,D-TRANSPEPTIDASE"/>
    <property type="match status" value="1"/>
</dbReference>
<feature type="compositionally biased region" description="Low complexity" evidence="7">
    <location>
        <begin position="26"/>
        <end position="60"/>
    </location>
</feature>
<evidence type="ECO:0000313" key="11">
    <source>
        <dbReference type="Proteomes" id="UP001206890"/>
    </source>
</evidence>
<evidence type="ECO:0000256" key="3">
    <source>
        <dbReference type="ARBA" id="ARBA00022960"/>
    </source>
</evidence>
<dbReference type="GO" id="GO:0071555">
    <property type="term" value="P:cell wall organization"/>
    <property type="evidence" value="ECO:0007669"/>
    <property type="project" value="UniProtKB-UniRule"/>
</dbReference>
<dbReference type="Pfam" id="PF03734">
    <property type="entry name" value="YkuD"/>
    <property type="match status" value="1"/>
</dbReference>
<evidence type="ECO:0000256" key="8">
    <source>
        <dbReference type="SAM" id="SignalP"/>
    </source>
</evidence>
<feature type="active site" description="Proton donor/acceptor" evidence="6">
    <location>
        <position position="219"/>
    </location>
</feature>
<evidence type="ECO:0000256" key="5">
    <source>
        <dbReference type="ARBA" id="ARBA00023316"/>
    </source>
</evidence>